<accession>A0A5Q2WEZ2</accession>
<keyword evidence="2" id="KW-1185">Reference proteome</keyword>
<dbReference type="GeneID" id="60321179"/>
<evidence type="ECO:0000313" key="2">
    <source>
        <dbReference type="Proteomes" id="UP000370142"/>
    </source>
</evidence>
<dbReference type="Proteomes" id="UP000370142">
    <property type="component" value="Segment"/>
</dbReference>
<evidence type="ECO:0000313" key="1">
    <source>
        <dbReference type="EMBL" id="QGH75263.1"/>
    </source>
</evidence>
<gene>
    <name evidence="1" type="primary">15</name>
    <name evidence="1" type="ORF">SEA_QUESADILLA_15</name>
</gene>
<dbReference type="RefSeq" id="YP_009949771.1">
    <property type="nucleotide sequence ID" value="NC_051584.1"/>
</dbReference>
<protein>
    <submittedName>
        <fullName evidence="1">Major capsid pentamer protein</fullName>
    </submittedName>
</protein>
<reference evidence="1 2" key="1">
    <citation type="submission" date="2019-10" db="EMBL/GenBank/DDBJ databases">
        <authorList>
            <person name="Jorgensen H.J."/>
            <person name="Tolsma S."/>
            <person name="Caruso S.M."/>
            <person name="Garlena R.A."/>
            <person name="Russell D.A."/>
            <person name="Pope W.H."/>
            <person name="Jacobs-Se D."/>
            <person name="Hatfull G.F."/>
        </authorList>
    </citation>
    <scope>NUCLEOTIDE SEQUENCE [LARGE SCALE GENOMIC DNA]</scope>
</reference>
<name>A0A5Q2WEZ2_9CAUD</name>
<dbReference type="EMBL" id="MN617843">
    <property type="protein sequence ID" value="QGH75263.1"/>
    <property type="molecule type" value="Genomic_DNA"/>
</dbReference>
<organism evidence="1 2">
    <name type="scientific">Mycobacterium phage Quesadilla</name>
    <dbReference type="NCBI Taxonomy" id="2664226"/>
    <lineage>
        <taxon>Viruses</taxon>
        <taxon>Duplodnaviria</taxon>
        <taxon>Heunggongvirae</taxon>
        <taxon>Uroviricota</taxon>
        <taxon>Caudoviricetes</taxon>
        <taxon>Bclasvirinae</taxon>
        <taxon>Quesadillavirus</taxon>
        <taxon>Quesadillavirus quesadilla</taxon>
    </lineage>
</organism>
<sequence length="263" mass="28374">MTTPTLVEPTPVLAAMTYDPPLLNPTAYGLYAVTDWQPEGESRWLNGVEFRPTGNYSDQLASGLWGGAWCGEPEAGMLKTGERPGIPEVFQAMTVWAYDECDLTAQSRAEVEKRAAQILRMEEQYLVEREFAERLKLDAADLGAPQTATSLKAAVGYLEGAMAIAGAVGYFHVGAQWASQEFGLFTKQGTKFVSPLGNIWVVGGGYVEGLDDMIVATSQPVGWRDAPTTRTAIAERENIFAAVAERSVNIGYEAAVAAVTITP</sequence>
<proteinExistence type="predicted"/>
<dbReference type="KEGG" id="vg:60321179"/>